<dbReference type="PROSITE" id="PS51471">
    <property type="entry name" value="FE2OG_OXY"/>
    <property type="match status" value="1"/>
</dbReference>
<keyword evidence="2 6" id="KW-0479">Metal-binding</keyword>
<evidence type="ECO:0000256" key="2">
    <source>
        <dbReference type="ARBA" id="ARBA00022723"/>
    </source>
</evidence>
<dbReference type="GO" id="GO:0031418">
    <property type="term" value="F:L-ascorbic acid binding"/>
    <property type="evidence" value="ECO:0007669"/>
    <property type="project" value="UniProtKB-KW"/>
</dbReference>
<dbReference type="EMBL" id="VDCV01000016">
    <property type="protein sequence ID" value="KAB5521150.1"/>
    <property type="molecule type" value="Genomic_DNA"/>
</dbReference>
<dbReference type="Pfam" id="PF03171">
    <property type="entry name" value="2OG-FeII_Oxy"/>
    <property type="match status" value="1"/>
</dbReference>
<evidence type="ECO:0000259" key="7">
    <source>
        <dbReference type="PROSITE" id="PS51471"/>
    </source>
</evidence>
<dbReference type="InterPro" id="IPR026992">
    <property type="entry name" value="DIOX_N"/>
</dbReference>
<evidence type="ECO:0000256" key="4">
    <source>
        <dbReference type="ARBA" id="ARBA00023002"/>
    </source>
</evidence>
<keyword evidence="3" id="KW-0847">Vitamin C</keyword>
<dbReference type="GO" id="GO:0046872">
    <property type="term" value="F:metal ion binding"/>
    <property type="evidence" value="ECO:0007669"/>
    <property type="project" value="UniProtKB-KW"/>
</dbReference>
<organism evidence="8 9">
    <name type="scientific">Salix brachista</name>
    <dbReference type="NCBI Taxonomy" id="2182728"/>
    <lineage>
        <taxon>Eukaryota</taxon>
        <taxon>Viridiplantae</taxon>
        <taxon>Streptophyta</taxon>
        <taxon>Embryophyta</taxon>
        <taxon>Tracheophyta</taxon>
        <taxon>Spermatophyta</taxon>
        <taxon>Magnoliopsida</taxon>
        <taxon>eudicotyledons</taxon>
        <taxon>Gunneridae</taxon>
        <taxon>Pentapetalae</taxon>
        <taxon>rosids</taxon>
        <taxon>fabids</taxon>
        <taxon>Malpighiales</taxon>
        <taxon>Salicaceae</taxon>
        <taxon>Saliceae</taxon>
        <taxon>Salix</taxon>
    </lineage>
</organism>
<dbReference type="InterPro" id="IPR027443">
    <property type="entry name" value="IPNS-like_sf"/>
</dbReference>
<evidence type="ECO:0000256" key="1">
    <source>
        <dbReference type="ARBA" id="ARBA00008056"/>
    </source>
</evidence>
<keyword evidence="5 6" id="KW-0408">Iron</keyword>
<sequence length="380" mass="42887">MQDPQSLDGAMAMAMASSKSDGLDSVISVLELIKEPMISVPQNYVQIDQQNPAFPVCSDHPLPTLPTIDFKLLVSVDTSDSELEKLHSSCKEWGFFQLVNHGVSSSLMNQLKHEIVEYYNLPFEEKRKYTVRPNDFEGYGNAKLDGKLDWGDRFFMITNPVHRRKPHLFPELPPSFRNPLECYLLELQRLAMKLLGFIAEALKVDLQEIEEMFDDGFQSVRMTNYPPCPQPELAIGFPPHSDGAGITILSQVNGVDGLQIKKDGVWIPMKFIPDALVVNVGDILEILSNGVYKSVEHRVTTNPEKERISVAFFVCPKLEAEVGPVTSLISPQNPPLFRRTGMEKYCKDFFSRKLHAKSFLETMKIETTEEATQLHGSLKI</sequence>
<evidence type="ECO:0000313" key="9">
    <source>
        <dbReference type="Proteomes" id="UP000326939"/>
    </source>
</evidence>
<protein>
    <recommendedName>
        <fullName evidence="7">Fe2OG dioxygenase domain-containing protein</fullName>
    </recommendedName>
</protein>
<evidence type="ECO:0000256" key="6">
    <source>
        <dbReference type="RuleBase" id="RU003682"/>
    </source>
</evidence>
<dbReference type="InterPro" id="IPR050295">
    <property type="entry name" value="Plant_2OG-oxidoreductases"/>
</dbReference>
<keyword evidence="4 6" id="KW-0560">Oxidoreductase</keyword>
<comment type="caution">
    <text evidence="8">The sequence shown here is derived from an EMBL/GenBank/DDBJ whole genome shotgun (WGS) entry which is preliminary data.</text>
</comment>
<dbReference type="InterPro" id="IPR044861">
    <property type="entry name" value="IPNS-like_FE2OG_OXY"/>
</dbReference>
<comment type="similarity">
    <text evidence="1 6">Belongs to the iron/ascorbate-dependent oxidoreductase family.</text>
</comment>
<dbReference type="Gene3D" id="2.60.120.330">
    <property type="entry name" value="B-lactam Antibiotic, Isopenicillin N Synthase, Chain"/>
    <property type="match status" value="1"/>
</dbReference>
<feature type="domain" description="Fe2OG dioxygenase" evidence="7">
    <location>
        <begin position="216"/>
        <end position="316"/>
    </location>
</feature>
<dbReference type="AlphaFoldDB" id="A0A5N5JUH1"/>
<dbReference type="SUPFAM" id="SSF51197">
    <property type="entry name" value="Clavaminate synthase-like"/>
    <property type="match status" value="1"/>
</dbReference>
<evidence type="ECO:0000256" key="5">
    <source>
        <dbReference type="ARBA" id="ARBA00023004"/>
    </source>
</evidence>
<gene>
    <name evidence="8" type="ORF">DKX38_025469</name>
</gene>
<name>A0A5N5JUH1_9ROSI</name>
<evidence type="ECO:0000256" key="3">
    <source>
        <dbReference type="ARBA" id="ARBA00022896"/>
    </source>
</evidence>
<accession>A0A5N5JUH1</accession>
<keyword evidence="9" id="KW-1185">Reference proteome</keyword>
<dbReference type="InterPro" id="IPR005123">
    <property type="entry name" value="Oxoglu/Fe-dep_dioxygenase_dom"/>
</dbReference>
<reference evidence="9" key="1">
    <citation type="journal article" date="2019" name="Gigascience">
        <title>De novo genome assembly of the endangered Acer yangbiense, a plant species with extremely small populations endemic to Yunnan Province, China.</title>
        <authorList>
            <person name="Yang J."/>
            <person name="Wariss H.M."/>
            <person name="Tao L."/>
            <person name="Zhang R."/>
            <person name="Yun Q."/>
            <person name="Hollingsworth P."/>
            <person name="Dao Z."/>
            <person name="Luo G."/>
            <person name="Guo H."/>
            <person name="Ma Y."/>
            <person name="Sun W."/>
        </authorList>
    </citation>
    <scope>NUCLEOTIDE SEQUENCE [LARGE SCALE GENOMIC DNA]</scope>
    <source>
        <strain evidence="9">cv. br00</strain>
    </source>
</reference>
<dbReference type="Pfam" id="PF14226">
    <property type="entry name" value="DIOX_N"/>
    <property type="match status" value="1"/>
</dbReference>
<dbReference type="GO" id="GO:0016491">
    <property type="term" value="F:oxidoreductase activity"/>
    <property type="evidence" value="ECO:0007669"/>
    <property type="project" value="UniProtKB-KW"/>
</dbReference>
<dbReference type="FunFam" id="2.60.120.330:FF:000001">
    <property type="entry name" value="Protein SRG1"/>
    <property type="match status" value="1"/>
</dbReference>
<dbReference type="PANTHER" id="PTHR47991">
    <property type="entry name" value="OXOGLUTARATE/IRON-DEPENDENT DIOXYGENASE"/>
    <property type="match status" value="1"/>
</dbReference>
<proteinExistence type="inferred from homology"/>
<dbReference type="Proteomes" id="UP000326939">
    <property type="component" value="Chromosome 16"/>
</dbReference>
<evidence type="ECO:0000313" key="8">
    <source>
        <dbReference type="EMBL" id="KAB5521150.1"/>
    </source>
</evidence>